<organism evidence="1 2">
    <name type="scientific">[Clostridium] polysaccharolyticum</name>
    <dbReference type="NCBI Taxonomy" id="29364"/>
    <lineage>
        <taxon>Bacteria</taxon>
        <taxon>Bacillati</taxon>
        <taxon>Bacillota</taxon>
        <taxon>Clostridia</taxon>
        <taxon>Lachnospirales</taxon>
        <taxon>Lachnospiraceae</taxon>
    </lineage>
</organism>
<keyword evidence="2" id="KW-1185">Reference proteome</keyword>
<dbReference type="EMBL" id="FOHN01000026">
    <property type="protein sequence ID" value="SET50185.1"/>
    <property type="molecule type" value="Genomic_DNA"/>
</dbReference>
<dbReference type="AlphaFoldDB" id="A0A1I0EX16"/>
<gene>
    <name evidence="1" type="ORF">SAMN04487772_12612</name>
</gene>
<sequence length="280" mass="31995">MKKPNKNMEAFLLGVFAGELLISKGCIQPDFQVENVGIRNGIPVLMDYADIIGVELPAALTRDVIRIIKESIFSLVDNYEGSFEAQSYVRAGFLARSGMLGHMVYEDARDNGYSSFLFVEKSLRNTAHSLGRITKWEDVKPLIGEWIEIPLDLLNVQSDLELKQEKEKKIIHPLNGYYLQNTVHIMSLLDHGILRDEKKCAQIYADICISALRYGMPYMAYGYAQKCLTMASTNEILSIGELVINETHDATREYKDYVDKFIELEDFQLMWILEDFDITI</sequence>
<evidence type="ECO:0000313" key="2">
    <source>
        <dbReference type="Proteomes" id="UP000199800"/>
    </source>
</evidence>
<evidence type="ECO:0000313" key="1">
    <source>
        <dbReference type="EMBL" id="SET50185.1"/>
    </source>
</evidence>
<accession>A0A1I0EX16</accession>
<reference evidence="1 2" key="1">
    <citation type="submission" date="2016-10" db="EMBL/GenBank/DDBJ databases">
        <authorList>
            <person name="de Groot N.N."/>
        </authorList>
    </citation>
    <scope>NUCLEOTIDE SEQUENCE [LARGE SCALE GENOMIC DNA]</scope>
    <source>
        <strain evidence="1 2">DSM 1801</strain>
    </source>
</reference>
<dbReference type="RefSeq" id="WP_092478658.1">
    <property type="nucleotide sequence ID" value="NZ_FOHN01000026.1"/>
</dbReference>
<dbReference type="Proteomes" id="UP000199800">
    <property type="component" value="Unassembled WGS sequence"/>
</dbReference>
<dbReference type="OrthoDB" id="10012548at2"/>
<proteinExistence type="predicted"/>
<name>A0A1I0EX16_9FIRM</name>
<protein>
    <submittedName>
        <fullName evidence="1">Uncharacterized protein</fullName>
    </submittedName>
</protein>
<dbReference type="STRING" id="29364.SAMN04487772_12612"/>